<feature type="compositionally biased region" description="Basic and acidic residues" evidence="9">
    <location>
        <begin position="102"/>
        <end position="118"/>
    </location>
</feature>
<dbReference type="PROSITE" id="PS50893">
    <property type="entry name" value="ABC_TRANSPORTER_2"/>
    <property type="match status" value="1"/>
</dbReference>
<evidence type="ECO:0000256" key="4">
    <source>
        <dbReference type="ARBA" id="ARBA00022692"/>
    </source>
</evidence>
<dbReference type="FunFam" id="3.40.50.300:FF:000854">
    <property type="entry name" value="Multidrug ABC transporter ATP-binding protein"/>
    <property type="match status" value="1"/>
</dbReference>
<dbReference type="Gene3D" id="3.40.50.300">
    <property type="entry name" value="P-loop containing nucleotide triphosphate hydrolases"/>
    <property type="match status" value="1"/>
</dbReference>
<dbReference type="SUPFAM" id="SSF52540">
    <property type="entry name" value="P-loop containing nucleoside triphosphate hydrolases"/>
    <property type="match status" value="1"/>
</dbReference>
<protein>
    <submittedName>
        <fullName evidence="12">ATP-binding cassette domain-containing protein</fullName>
    </submittedName>
</protein>
<comment type="caution">
    <text evidence="12">The sequence shown here is derived from an EMBL/GenBank/DDBJ whole genome shotgun (WGS) entry which is preliminary data.</text>
</comment>
<evidence type="ECO:0000256" key="10">
    <source>
        <dbReference type="SAM" id="Phobius"/>
    </source>
</evidence>
<dbReference type="InterPro" id="IPR003439">
    <property type="entry name" value="ABC_transporter-like_ATP-bd"/>
</dbReference>
<dbReference type="SUPFAM" id="SSF90123">
    <property type="entry name" value="ABC transporter transmembrane region"/>
    <property type="match status" value="1"/>
</dbReference>
<gene>
    <name evidence="12" type="ORF">H9849_01985</name>
</gene>
<dbReference type="PANTHER" id="PTHR43394:SF1">
    <property type="entry name" value="ATP-BINDING CASSETTE SUB-FAMILY B MEMBER 10, MITOCHONDRIAL"/>
    <property type="match status" value="1"/>
</dbReference>
<dbReference type="GO" id="GO:0015421">
    <property type="term" value="F:ABC-type oligopeptide transporter activity"/>
    <property type="evidence" value="ECO:0007669"/>
    <property type="project" value="TreeGrafter"/>
</dbReference>
<reference evidence="12" key="1">
    <citation type="journal article" date="2021" name="PeerJ">
        <title>Extensive microbial diversity within the chicken gut microbiome revealed by metagenomics and culture.</title>
        <authorList>
            <person name="Gilroy R."/>
            <person name="Ravi A."/>
            <person name="Getino M."/>
            <person name="Pursley I."/>
            <person name="Horton D.L."/>
            <person name="Alikhan N.F."/>
            <person name="Baker D."/>
            <person name="Gharbi K."/>
            <person name="Hall N."/>
            <person name="Watson M."/>
            <person name="Adriaenssens E.M."/>
            <person name="Foster-Nyarko E."/>
            <person name="Jarju S."/>
            <person name="Secka A."/>
            <person name="Antonio M."/>
            <person name="Oren A."/>
            <person name="Chaudhuri R.R."/>
            <person name="La Ragione R."/>
            <person name="Hildebrand F."/>
            <person name="Pallen M.J."/>
        </authorList>
    </citation>
    <scope>NUCLEOTIDE SEQUENCE</scope>
    <source>
        <strain evidence="12">ChiSxjej3B15-1167</strain>
    </source>
</reference>
<dbReference type="InterPro" id="IPR003593">
    <property type="entry name" value="AAA+_ATPase"/>
</dbReference>
<evidence type="ECO:0000256" key="3">
    <source>
        <dbReference type="ARBA" id="ARBA00022475"/>
    </source>
</evidence>
<keyword evidence="2" id="KW-0813">Transport</keyword>
<keyword evidence="3" id="KW-1003">Cell membrane</keyword>
<dbReference type="InterPro" id="IPR027417">
    <property type="entry name" value="P-loop_NTPase"/>
</dbReference>
<dbReference type="AlphaFoldDB" id="A0A9D2BD41"/>
<evidence type="ECO:0000256" key="5">
    <source>
        <dbReference type="ARBA" id="ARBA00022741"/>
    </source>
</evidence>
<dbReference type="Pfam" id="PF00005">
    <property type="entry name" value="ABC_tran"/>
    <property type="match status" value="1"/>
</dbReference>
<feature type="non-terminal residue" evidence="12">
    <location>
        <position position="1"/>
    </location>
</feature>
<keyword evidence="5" id="KW-0547">Nucleotide-binding</keyword>
<dbReference type="InterPro" id="IPR039421">
    <property type="entry name" value="Type_1_exporter"/>
</dbReference>
<feature type="transmembrane region" description="Helical" evidence="10">
    <location>
        <begin position="21"/>
        <end position="40"/>
    </location>
</feature>
<sequence length="379" mass="41669">FRKITMKVLTMQLNSTSVMDVVAYGGAAVGMAVSISEYFAGSITMMQALCITLLASEFFIPLRLLGSFFHIAMNGMAASDKIFAFLDMEEPTDGTEEFPVAGREKAPTDREKAPTDRETALTDRETAPDIMFQDVCFSYESDRPVLKDISVTISSGSLVSLVGVSGCGKSTIAGLLTGRNKGYTGDIFLENVLLSRIKESALLAHITMVSHNSYLFKGTVEENLRMAAPMASEQEMREALEKVNLWEFLETRGGLLASVAERGSNFSGGQCQRLALARAILHDTPIYIFDEATSNIDAESEEMIMEVIHALARTKTVLLISHRLSNVVRSDCICMMEAGQIVESGTHEELMRRQGAYYKLYTAQQELEQYGKGGEAYES</sequence>
<dbReference type="PROSITE" id="PS00211">
    <property type="entry name" value="ABC_TRANSPORTER_1"/>
    <property type="match status" value="1"/>
</dbReference>
<comment type="subcellular location">
    <subcellularLocation>
        <location evidence="1">Cell membrane</location>
        <topology evidence="1">Multi-pass membrane protein</topology>
    </subcellularLocation>
</comment>
<evidence type="ECO:0000256" key="1">
    <source>
        <dbReference type="ARBA" id="ARBA00004651"/>
    </source>
</evidence>
<evidence type="ECO:0000259" key="11">
    <source>
        <dbReference type="PROSITE" id="PS50893"/>
    </source>
</evidence>
<keyword evidence="6 12" id="KW-0067">ATP-binding</keyword>
<dbReference type="GO" id="GO:0005524">
    <property type="term" value="F:ATP binding"/>
    <property type="evidence" value="ECO:0007669"/>
    <property type="project" value="UniProtKB-KW"/>
</dbReference>
<dbReference type="EMBL" id="DXEQ01000056">
    <property type="protein sequence ID" value="HIX71771.1"/>
    <property type="molecule type" value="Genomic_DNA"/>
</dbReference>
<dbReference type="InterPro" id="IPR036640">
    <property type="entry name" value="ABC1_TM_sf"/>
</dbReference>
<organism evidence="12 13">
    <name type="scientific">Candidatus Anaerobutyricum stercoripullorum</name>
    <dbReference type="NCBI Taxonomy" id="2838456"/>
    <lineage>
        <taxon>Bacteria</taxon>
        <taxon>Bacillati</taxon>
        <taxon>Bacillota</taxon>
        <taxon>Clostridia</taxon>
        <taxon>Lachnospirales</taxon>
        <taxon>Lachnospiraceae</taxon>
        <taxon>Anaerobutyricum</taxon>
    </lineage>
</organism>
<feature type="domain" description="ABC transporter" evidence="11">
    <location>
        <begin position="130"/>
        <end position="363"/>
    </location>
</feature>
<keyword evidence="4 10" id="KW-0812">Transmembrane</keyword>
<evidence type="ECO:0000313" key="12">
    <source>
        <dbReference type="EMBL" id="HIX71771.1"/>
    </source>
</evidence>
<keyword evidence="7 10" id="KW-1133">Transmembrane helix</keyword>
<dbReference type="SMART" id="SM00382">
    <property type="entry name" value="AAA"/>
    <property type="match status" value="1"/>
</dbReference>
<dbReference type="InterPro" id="IPR017871">
    <property type="entry name" value="ABC_transporter-like_CS"/>
</dbReference>
<evidence type="ECO:0000313" key="13">
    <source>
        <dbReference type="Proteomes" id="UP000886805"/>
    </source>
</evidence>
<keyword evidence="8 10" id="KW-0472">Membrane</keyword>
<dbReference type="GO" id="GO:0005886">
    <property type="term" value="C:plasma membrane"/>
    <property type="evidence" value="ECO:0007669"/>
    <property type="project" value="UniProtKB-SubCell"/>
</dbReference>
<dbReference type="Proteomes" id="UP000886805">
    <property type="component" value="Unassembled WGS sequence"/>
</dbReference>
<dbReference type="Gene3D" id="1.20.1560.10">
    <property type="entry name" value="ABC transporter type 1, transmembrane domain"/>
    <property type="match status" value="1"/>
</dbReference>
<name>A0A9D2BD41_9FIRM</name>
<evidence type="ECO:0000256" key="8">
    <source>
        <dbReference type="ARBA" id="ARBA00023136"/>
    </source>
</evidence>
<dbReference type="GO" id="GO:0016887">
    <property type="term" value="F:ATP hydrolysis activity"/>
    <property type="evidence" value="ECO:0007669"/>
    <property type="project" value="InterPro"/>
</dbReference>
<evidence type="ECO:0000256" key="2">
    <source>
        <dbReference type="ARBA" id="ARBA00022448"/>
    </source>
</evidence>
<evidence type="ECO:0000256" key="6">
    <source>
        <dbReference type="ARBA" id="ARBA00022840"/>
    </source>
</evidence>
<feature type="region of interest" description="Disordered" evidence="9">
    <location>
        <begin position="94"/>
        <end position="118"/>
    </location>
</feature>
<reference evidence="12" key="2">
    <citation type="submission" date="2021-04" db="EMBL/GenBank/DDBJ databases">
        <authorList>
            <person name="Gilroy R."/>
        </authorList>
    </citation>
    <scope>NUCLEOTIDE SEQUENCE</scope>
    <source>
        <strain evidence="12">ChiSxjej3B15-1167</strain>
    </source>
</reference>
<accession>A0A9D2BD41</accession>
<proteinExistence type="predicted"/>
<evidence type="ECO:0000256" key="9">
    <source>
        <dbReference type="SAM" id="MobiDB-lite"/>
    </source>
</evidence>
<evidence type="ECO:0000256" key="7">
    <source>
        <dbReference type="ARBA" id="ARBA00022989"/>
    </source>
</evidence>
<dbReference type="PANTHER" id="PTHR43394">
    <property type="entry name" value="ATP-DEPENDENT PERMEASE MDL1, MITOCHONDRIAL"/>
    <property type="match status" value="1"/>
</dbReference>